<reference evidence="2 3" key="1">
    <citation type="journal article" date="2024" name="Ann. Entomol. Soc. Am.">
        <title>Genomic analyses of the southern and eastern yellowjacket wasps (Hymenoptera: Vespidae) reveal evolutionary signatures of social life.</title>
        <authorList>
            <person name="Catto M.A."/>
            <person name="Caine P.B."/>
            <person name="Orr S.E."/>
            <person name="Hunt B.G."/>
            <person name="Goodisman M.A.D."/>
        </authorList>
    </citation>
    <scope>NUCLEOTIDE SEQUENCE [LARGE SCALE GENOMIC DNA]</scope>
    <source>
        <strain evidence="2">232</strain>
        <tissue evidence="2">Head and thorax</tissue>
    </source>
</reference>
<protein>
    <submittedName>
        <fullName evidence="2">Uncharacterized protein</fullName>
    </submittedName>
</protein>
<comment type="caution">
    <text evidence="2">The sequence shown here is derived from an EMBL/GenBank/DDBJ whole genome shotgun (WGS) entry which is preliminary data.</text>
</comment>
<name>A0ABD2BBP7_VESMC</name>
<dbReference type="AlphaFoldDB" id="A0ABD2BBP7"/>
<evidence type="ECO:0000313" key="3">
    <source>
        <dbReference type="Proteomes" id="UP001607303"/>
    </source>
</evidence>
<evidence type="ECO:0000256" key="1">
    <source>
        <dbReference type="SAM" id="MobiDB-lite"/>
    </source>
</evidence>
<dbReference type="EMBL" id="JAYRBN010000091">
    <property type="protein sequence ID" value="KAL2730142.1"/>
    <property type="molecule type" value="Genomic_DNA"/>
</dbReference>
<gene>
    <name evidence="2" type="ORF">V1477_015953</name>
</gene>
<accession>A0ABD2BBP7</accession>
<feature type="compositionally biased region" description="Polar residues" evidence="1">
    <location>
        <begin position="70"/>
        <end position="79"/>
    </location>
</feature>
<organism evidence="2 3">
    <name type="scientific">Vespula maculifrons</name>
    <name type="common">Eastern yellow jacket</name>
    <name type="synonym">Wasp</name>
    <dbReference type="NCBI Taxonomy" id="7453"/>
    <lineage>
        <taxon>Eukaryota</taxon>
        <taxon>Metazoa</taxon>
        <taxon>Ecdysozoa</taxon>
        <taxon>Arthropoda</taxon>
        <taxon>Hexapoda</taxon>
        <taxon>Insecta</taxon>
        <taxon>Pterygota</taxon>
        <taxon>Neoptera</taxon>
        <taxon>Endopterygota</taxon>
        <taxon>Hymenoptera</taxon>
        <taxon>Apocrita</taxon>
        <taxon>Aculeata</taxon>
        <taxon>Vespoidea</taxon>
        <taxon>Vespidae</taxon>
        <taxon>Vespinae</taxon>
        <taxon>Vespula</taxon>
    </lineage>
</organism>
<sequence length="89" mass="10444">MEGEKALDKSNLKMFLLILFQIRRLFDFTVDLRERRLAWIACPRWTARESNDGVPPMNSRKFRDVGVEGTSHTDTSTAQWPRFSQPFLL</sequence>
<dbReference type="Proteomes" id="UP001607303">
    <property type="component" value="Unassembled WGS sequence"/>
</dbReference>
<keyword evidence="3" id="KW-1185">Reference proteome</keyword>
<feature type="region of interest" description="Disordered" evidence="1">
    <location>
        <begin position="48"/>
        <end position="89"/>
    </location>
</feature>
<evidence type="ECO:0000313" key="2">
    <source>
        <dbReference type="EMBL" id="KAL2730142.1"/>
    </source>
</evidence>
<proteinExistence type="predicted"/>